<dbReference type="Proteomes" id="UP000236903">
    <property type="component" value="Chromosome"/>
</dbReference>
<sequence length="72" mass="8154">MWTVDAERRTVVRLSLRTLQLRNAVGDALRHESAPRRKLKTGRRASRTACDAERRTIVGVIVAHDLAWECSA</sequence>
<dbReference type="EMBL" id="CP026562">
    <property type="protein sequence ID" value="AVB22980.1"/>
    <property type="molecule type" value="Genomic_DNA"/>
</dbReference>
<dbReference type="KEGG" id="pavl:BKM03_02300"/>
<reference evidence="1 2" key="1">
    <citation type="submission" date="2018-02" db="EMBL/GenBank/DDBJ databases">
        <title>Comparative genomics of Pseudomonas syringae.</title>
        <authorList>
            <person name="Hulin M.T."/>
        </authorList>
    </citation>
    <scope>NUCLEOTIDE SEQUENCE [LARGE SCALE GENOMIC DNA]</scope>
    <source>
        <strain evidence="1 2">R2leaf</strain>
    </source>
</reference>
<protein>
    <submittedName>
        <fullName evidence="1">DUF1534 domain-containing protein</fullName>
    </submittedName>
</protein>
<dbReference type="AntiFam" id="ANF00261">
    <property type="entry name" value="Protein of unknown function (DUF1534)"/>
</dbReference>
<organism evidence="1 2">
    <name type="scientific">Pseudomonas avellanae</name>
    <dbReference type="NCBI Taxonomy" id="46257"/>
    <lineage>
        <taxon>Bacteria</taxon>
        <taxon>Pseudomonadati</taxon>
        <taxon>Pseudomonadota</taxon>
        <taxon>Gammaproteobacteria</taxon>
        <taxon>Pseudomonadales</taxon>
        <taxon>Pseudomonadaceae</taxon>
        <taxon>Pseudomonas</taxon>
    </lineage>
</organism>
<evidence type="ECO:0000313" key="2">
    <source>
        <dbReference type="Proteomes" id="UP000236903"/>
    </source>
</evidence>
<dbReference type="AlphaFoldDB" id="A0AAD0M5U6"/>
<name>A0AAD0M5U6_9PSED</name>
<proteinExistence type="predicted"/>
<accession>A0AAD0M5U6</accession>
<evidence type="ECO:0000313" key="1">
    <source>
        <dbReference type="EMBL" id="AVB22980.1"/>
    </source>
</evidence>
<gene>
    <name evidence="1" type="ORF">BKM03_02300</name>
</gene>